<dbReference type="PANTHER" id="PTHR43537">
    <property type="entry name" value="TRANSCRIPTIONAL REGULATOR, GNTR FAMILY"/>
    <property type="match status" value="1"/>
</dbReference>
<dbReference type="InterPro" id="IPR008920">
    <property type="entry name" value="TF_FadR/GntR_C"/>
</dbReference>
<dbReference type="Proteomes" id="UP000308000">
    <property type="component" value="Unassembled WGS sequence"/>
</dbReference>
<dbReference type="PANTHER" id="PTHR43537:SF53">
    <property type="entry name" value="HTH-TYPE TRANSCRIPTIONAL REPRESSOR NANR"/>
    <property type="match status" value="1"/>
</dbReference>
<keyword evidence="1" id="KW-0805">Transcription regulation</keyword>
<dbReference type="InterPro" id="IPR036388">
    <property type="entry name" value="WH-like_DNA-bd_sf"/>
</dbReference>
<evidence type="ECO:0000256" key="3">
    <source>
        <dbReference type="ARBA" id="ARBA00023163"/>
    </source>
</evidence>
<comment type="caution">
    <text evidence="5">The sequence shown here is derived from an EMBL/GenBank/DDBJ whole genome shotgun (WGS) entry which is preliminary data.</text>
</comment>
<dbReference type="AlphaFoldDB" id="A0AAJ5F7Y4"/>
<name>A0AAJ5F7Y4_9DEIO</name>
<dbReference type="PROSITE" id="PS50949">
    <property type="entry name" value="HTH_GNTR"/>
    <property type="match status" value="1"/>
</dbReference>
<protein>
    <submittedName>
        <fullName evidence="5">GntR family transcriptional regulator</fullName>
    </submittedName>
</protein>
<keyword evidence="2" id="KW-0238">DNA-binding</keyword>
<proteinExistence type="predicted"/>
<sequence length="264" mass="29506">MVLRIVHNVKTSLRFASGPALGCRDGPPPDGVEECAQPMTSDQRIYDTIVQGIMEQRLPPGLRLPEVRLSAIFGVSRERIRRILLRLSEANYVDLTPNEGARVYRPTPATVHEMFGARRLIESQTVREACARWTPQVDQDLRALLAREHHAELRGERATAIRLSGEFHLRLAEVAGNQVLLRFLRELTAQSSLALALYGRAAPPTCENHDHDRLLDELAAGQAEEAVRLMERHLREIEARLDLSAPVQQRVDLEAALSLTPAAT</sequence>
<evidence type="ECO:0000313" key="5">
    <source>
        <dbReference type="EMBL" id="TLK32331.1"/>
    </source>
</evidence>
<dbReference type="InterPro" id="IPR011711">
    <property type="entry name" value="GntR_C"/>
</dbReference>
<dbReference type="GO" id="GO:0003677">
    <property type="term" value="F:DNA binding"/>
    <property type="evidence" value="ECO:0007669"/>
    <property type="project" value="UniProtKB-KW"/>
</dbReference>
<organism evidence="5 6">
    <name type="scientific">Deinococcus metallilatus</name>
    <dbReference type="NCBI Taxonomy" id="1211322"/>
    <lineage>
        <taxon>Bacteria</taxon>
        <taxon>Thermotogati</taxon>
        <taxon>Deinococcota</taxon>
        <taxon>Deinococci</taxon>
        <taxon>Deinococcales</taxon>
        <taxon>Deinococcaceae</taxon>
        <taxon>Deinococcus</taxon>
    </lineage>
</organism>
<feature type="domain" description="HTH gntR-type" evidence="4">
    <location>
        <begin position="39"/>
        <end position="106"/>
    </location>
</feature>
<dbReference type="Gene3D" id="1.20.120.530">
    <property type="entry name" value="GntR ligand-binding domain-like"/>
    <property type="match status" value="1"/>
</dbReference>
<dbReference type="GO" id="GO:0003700">
    <property type="term" value="F:DNA-binding transcription factor activity"/>
    <property type="evidence" value="ECO:0007669"/>
    <property type="project" value="InterPro"/>
</dbReference>
<dbReference type="Gene3D" id="1.10.10.10">
    <property type="entry name" value="Winged helix-like DNA-binding domain superfamily/Winged helix DNA-binding domain"/>
    <property type="match status" value="1"/>
</dbReference>
<dbReference type="InterPro" id="IPR036390">
    <property type="entry name" value="WH_DNA-bd_sf"/>
</dbReference>
<keyword evidence="3" id="KW-0804">Transcription</keyword>
<dbReference type="Pfam" id="PF00392">
    <property type="entry name" value="GntR"/>
    <property type="match status" value="1"/>
</dbReference>
<dbReference type="SUPFAM" id="SSF48008">
    <property type="entry name" value="GntR ligand-binding domain-like"/>
    <property type="match status" value="1"/>
</dbReference>
<dbReference type="SMART" id="SM00345">
    <property type="entry name" value="HTH_GNTR"/>
    <property type="match status" value="1"/>
</dbReference>
<evidence type="ECO:0000259" key="4">
    <source>
        <dbReference type="PROSITE" id="PS50949"/>
    </source>
</evidence>
<gene>
    <name evidence="5" type="ORF">FCS05_02540</name>
</gene>
<dbReference type="SUPFAM" id="SSF46785">
    <property type="entry name" value="Winged helix' DNA-binding domain"/>
    <property type="match status" value="1"/>
</dbReference>
<evidence type="ECO:0000256" key="2">
    <source>
        <dbReference type="ARBA" id="ARBA00023125"/>
    </source>
</evidence>
<dbReference type="Pfam" id="PF07729">
    <property type="entry name" value="FCD"/>
    <property type="match status" value="1"/>
</dbReference>
<dbReference type="InterPro" id="IPR000524">
    <property type="entry name" value="Tscrpt_reg_HTH_GntR"/>
</dbReference>
<reference evidence="5 6" key="1">
    <citation type="submission" date="2019-04" db="EMBL/GenBank/DDBJ databases">
        <title>Deinococcus metalilatus MA1002 mutant No.5.</title>
        <authorList>
            <person name="Park W."/>
            <person name="Park C."/>
        </authorList>
    </citation>
    <scope>NUCLEOTIDE SEQUENCE [LARGE SCALE GENOMIC DNA]</scope>
    <source>
        <strain evidence="5 6">MA1002-m5</strain>
    </source>
</reference>
<evidence type="ECO:0000313" key="6">
    <source>
        <dbReference type="Proteomes" id="UP000308000"/>
    </source>
</evidence>
<dbReference type="EMBL" id="VBRC01000001">
    <property type="protein sequence ID" value="TLK32331.1"/>
    <property type="molecule type" value="Genomic_DNA"/>
</dbReference>
<dbReference type="SMART" id="SM00895">
    <property type="entry name" value="FCD"/>
    <property type="match status" value="1"/>
</dbReference>
<evidence type="ECO:0000256" key="1">
    <source>
        <dbReference type="ARBA" id="ARBA00023015"/>
    </source>
</evidence>
<accession>A0AAJ5F7Y4</accession>